<accession>A0ABQ1HIN8</accession>
<name>A0ABQ1HIN8_9GAMM</name>
<dbReference type="PANTHER" id="PTHR43570">
    <property type="entry name" value="ALDEHYDE DEHYDROGENASE"/>
    <property type="match status" value="1"/>
</dbReference>
<evidence type="ECO:0000313" key="9">
    <source>
        <dbReference type="Proteomes" id="UP000623419"/>
    </source>
</evidence>
<feature type="active site" evidence="5">
    <location>
        <position position="217"/>
    </location>
</feature>
<dbReference type="EMBL" id="BMKC01000002">
    <property type="protein sequence ID" value="GGA79791.1"/>
    <property type="molecule type" value="Genomic_DNA"/>
</dbReference>
<proteinExistence type="inferred from homology"/>
<dbReference type="InterPro" id="IPR016162">
    <property type="entry name" value="Ald_DH_N"/>
</dbReference>
<dbReference type="Pfam" id="PF00171">
    <property type="entry name" value="Aldedh"/>
    <property type="match status" value="1"/>
</dbReference>
<evidence type="ECO:0000256" key="6">
    <source>
        <dbReference type="RuleBase" id="RU003345"/>
    </source>
</evidence>
<evidence type="ECO:0000256" key="3">
    <source>
        <dbReference type="ARBA" id="ARBA00023027"/>
    </source>
</evidence>
<evidence type="ECO:0000313" key="8">
    <source>
        <dbReference type="EMBL" id="GGA79791.1"/>
    </source>
</evidence>
<feature type="domain" description="Aldehyde dehydrogenase" evidence="7">
    <location>
        <begin position="30"/>
        <end position="439"/>
    </location>
</feature>
<dbReference type="PANTHER" id="PTHR43570:SF20">
    <property type="entry name" value="ALDEHYDE DEHYDROGENASE ALDX-RELATED"/>
    <property type="match status" value="1"/>
</dbReference>
<dbReference type="Proteomes" id="UP000623419">
    <property type="component" value="Unassembled WGS sequence"/>
</dbReference>
<evidence type="ECO:0000256" key="4">
    <source>
        <dbReference type="PIRNR" id="PIRNR036492"/>
    </source>
</evidence>
<dbReference type="InterPro" id="IPR015590">
    <property type="entry name" value="Aldehyde_DH_dom"/>
</dbReference>
<evidence type="ECO:0000259" key="7">
    <source>
        <dbReference type="Pfam" id="PF00171"/>
    </source>
</evidence>
<reference evidence="9" key="1">
    <citation type="journal article" date="2019" name="Int. J. Syst. Evol. Microbiol.">
        <title>The Global Catalogue of Microorganisms (GCM) 10K type strain sequencing project: providing services to taxonomists for standard genome sequencing and annotation.</title>
        <authorList>
            <consortium name="The Broad Institute Genomics Platform"/>
            <consortium name="The Broad Institute Genome Sequencing Center for Infectious Disease"/>
            <person name="Wu L."/>
            <person name="Ma J."/>
        </authorList>
    </citation>
    <scope>NUCLEOTIDE SEQUENCE [LARGE SCALE GENOMIC DNA]</scope>
    <source>
        <strain evidence="9">CGMCC 1.15905</strain>
    </source>
</reference>
<sequence length="472" mass="52329">MDTAPHPDQDLRPLLAHLRAAHQRQVPGYRQRMDDLQRLGEAVRRHRDELVKTVSADFGRRSRHETLAADVMVTLDEISHLRRHLRRWMRPERRGVNLAFLPARAEIRRQPLGVVGIVAPWNYPIQLALIPLADAIAAGNHVMLKPSEHTPRTSQLLARLLAEVFPAERVAVVQGDAAIGAAFSRLPFDHLLFTGSTTVGRAVMAAAAPNLVPVTLELGGKSPALVAPDYPIEQAADRIAAGKCFNSGQTCVAPDYVLVPRDQRDAFVRAYMASVRRRYPNLASNPDYTAIVNPGQAERLRSWLDDARERGVGVVQHRPDGDPPPPGVEVIPPTVLLDPPDEARVMQEEIFGPLLPVKSYDSHDKAIEYILGRDRPLAFYPFDNQRQRLRHTLDRVVAGSVCVNDTLVQFGQHSLPVGGVGPSGMGQYHGEAGFLTFTKPMPVMYQSRLNGMKIFDPPFGKLADFVVKLLTR</sequence>
<gene>
    <name evidence="8" type="ORF">GCM10011521_17550</name>
</gene>
<protein>
    <recommendedName>
        <fullName evidence="4">Aldehyde dehydrogenase</fullName>
    </recommendedName>
</protein>
<dbReference type="RefSeq" id="WP_188663298.1">
    <property type="nucleotide sequence ID" value="NZ_BMKC01000002.1"/>
</dbReference>
<organism evidence="8 9">
    <name type="scientific">Arenimonas soli</name>
    <dbReference type="NCBI Taxonomy" id="2269504"/>
    <lineage>
        <taxon>Bacteria</taxon>
        <taxon>Pseudomonadati</taxon>
        <taxon>Pseudomonadota</taxon>
        <taxon>Gammaproteobacteria</taxon>
        <taxon>Lysobacterales</taxon>
        <taxon>Lysobacteraceae</taxon>
        <taxon>Arenimonas</taxon>
    </lineage>
</organism>
<dbReference type="InterPro" id="IPR016161">
    <property type="entry name" value="Ald_DH/histidinol_DH"/>
</dbReference>
<evidence type="ECO:0000256" key="5">
    <source>
        <dbReference type="PROSITE-ProRule" id="PRU10007"/>
    </source>
</evidence>
<dbReference type="PROSITE" id="PS00687">
    <property type="entry name" value="ALDEHYDE_DEHYDR_GLU"/>
    <property type="match status" value="1"/>
</dbReference>
<dbReference type="InterPro" id="IPR029510">
    <property type="entry name" value="Ald_DH_CS_GLU"/>
</dbReference>
<keyword evidence="3" id="KW-0520">NAD</keyword>
<dbReference type="PIRSF" id="PIRSF036492">
    <property type="entry name" value="ALDH"/>
    <property type="match status" value="1"/>
</dbReference>
<dbReference type="Gene3D" id="3.40.309.10">
    <property type="entry name" value="Aldehyde Dehydrogenase, Chain A, domain 2"/>
    <property type="match status" value="1"/>
</dbReference>
<comment type="similarity">
    <text evidence="1 4 6">Belongs to the aldehyde dehydrogenase family.</text>
</comment>
<dbReference type="SUPFAM" id="SSF53720">
    <property type="entry name" value="ALDH-like"/>
    <property type="match status" value="1"/>
</dbReference>
<dbReference type="Gene3D" id="3.40.605.10">
    <property type="entry name" value="Aldehyde Dehydrogenase, Chain A, domain 1"/>
    <property type="match status" value="1"/>
</dbReference>
<dbReference type="InterPro" id="IPR012394">
    <property type="entry name" value="Aldehyde_DH_NAD(P)"/>
</dbReference>
<comment type="caution">
    <text evidence="8">The sequence shown here is derived from an EMBL/GenBank/DDBJ whole genome shotgun (WGS) entry which is preliminary data.</text>
</comment>
<evidence type="ECO:0000256" key="2">
    <source>
        <dbReference type="ARBA" id="ARBA00023002"/>
    </source>
</evidence>
<evidence type="ECO:0000256" key="1">
    <source>
        <dbReference type="ARBA" id="ARBA00009986"/>
    </source>
</evidence>
<dbReference type="InterPro" id="IPR016163">
    <property type="entry name" value="Ald_DH_C"/>
</dbReference>
<dbReference type="CDD" id="cd07133">
    <property type="entry name" value="ALDH_CALDH_CalB"/>
    <property type="match status" value="1"/>
</dbReference>
<keyword evidence="2 4" id="KW-0560">Oxidoreductase</keyword>
<keyword evidence="9" id="KW-1185">Reference proteome</keyword>